<organism evidence="3 4">
    <name type="scientific">Fluviicola taffensis (strain DSM 16823 / NCIMB 13979 / RW262)</name>
    <dbReference type="NCBI Taxonomy" id="755732"/>
    <lineage>
        <taxon>Bacteria</taxon>
        <taxon>Pseudomonadati</taxon>
        <taxon>Bacteroidota</taxon>
        <taxon>Flavobacteriia</taxon>
        <taxon>Flavobacteriales</taxon>
        <taxon>Crocinitomicaceae</taxon>
        <taxon>Fluviicola</taxon>
    </lineage>
</organism>
<evidence type="ECO:0000313" key="4">
    <source>
        <dbReference type="Proteomes" id="UP000007463"/>
    </source>
</evidence>
<evidence type="ECO:0000313" key="3">
    <source>
        <dbReference type="EMBL" id="AEA42401.1"/>
    </source>
</evidence>
<protein>
    <submittedName>
        <fullName evidence="3">RND efflux system, outer membrane lipoprotein, NodT family</fullName>
    </submittedName>
</protein>
<dbReference type="InterPro" id="IPR003423">
    <property type="entry name" value="OMP_efflux"/>
</dbReference>
<dbReference type="Proteomes" id="UP000007463">
    <property type="component" value="Chromosome"/>
</dbReference>
<dbReference type="KEGG" id="fte:Fluta_0393"/>
<comment type="similarity">
    <text evidence="1 2">Belongs to the outer membrane factor (OMF) (TC 1.B.17) family.</text>
</comment>
<keyword evidence="2" id="KW-0472">Membrane</keyword>
<dbReference type="EMBL" id="CP002542">
    <property type="protein sequence ID" value="AEA42401.1"/>
    <property type="molecule type" value="Genomic_DNA"/>
</dbReference>
<keyword evidence="2" id="KW-0564">Palmitate</keyword>
<dbReference type="SUPFAM" id="SSF56954">
    <property type="entry name" value="Outer membrane efflux proteins (OEP)"/>
    <property type="match status" value="1"/>
</dbReference>
<sequence length="466" mass="52076" precursor="true">MNINRKIVIALFALLLIVSSCVTTRYERPDDVKSTELYRDNASEDTTSMADVAWDKLFSDPQLRSLIERGLAQNLNLKQAVERINASQAYLKQSKMAFLPTLQLDITSTDAKQSQRAVNAPPGLLQLTTHTNRLQLGTSWEADIWGKLRSAKRGALAGMLQSDASKRAIQTQLIADIANAYYNLLAFDKQLKITQETIEIRKQQVLTLTALQESGKVTSAEVLQSEANQYAAEVMVPDLQNKIWQAENLMNYLLGQGPGKIERGELDTQVIFADLRLGVSSQLLKNRPDVQAAEYSFISAFENTNVAKTYFYPSLTLTANGGFASFKIQEIFSKSLFYNIIGGLVQPIFNRGQNKARLRAAKAEQQVAFYNFQDVILKSGMEVSNALFSYQNATERELIRNKQIESLTTAVDNTRELLSNRSETNYTDVLSSEQNLIAAQMNGINDKLDQLQSVVNLYRALGGGWK</sequence>
<accession>F2IE83</accession>
<dbReference type="PANTHER" id="PTHR30203">
    <property type="entry name" value="OUTER MEMBRANE CATION EFFLUX PROTEIN"/>
    <property type="match status" value="1"/>
</dbReference>
<dbReference type="OrthoDB" id="9770517at2"/>
<name>F2IE83_FLUTR</name>
<dbReference type="AlphaFoldDB" id="F2IE83"/>
<dbReference type="PROSITE" id="PS51257">
    <property type="entry name" value="PROKAR_LIPOPROTEIN"/>
    <property type="match status" value="1"/>
</dbReference>
<dbReference type="eggNOG" id="COG1538">
    <property type="taxonomic scope" value="Bacteria"/>
</dbReference>
<dbReference type="Gene3D" id="2.20.200.10">
    <property type="entry name" value="Outer membrane efflux proteins (OEP)"/>
    <property type="match status" value="1"/>
</dbReference>
<reference evidence="3 4" key="1">
    <citation type="journal article" date="2011" name="Stand. Genomic Sci.">
        <title>Complete genome sequence of the gliding freshwater bacterium Fluviicola taffensis type strain (RW262).</title>
        <authorList>
            <person name="Woyke T."/>
            <person name="Chertkov O."/>
            <person name="Lapidus A."/>
            <person name="Nolan M."/>
            <person name="Lucas S."/>
            <person name="Del Rio T.G."/>
            <person name="Tice H."/>
            <person name="Cheng J.F."/>
            <person name="Tapia R."/>
            <person name="Han C."/>
            <person name="Goodwin L."/>
            <person name="Pitluck S."/>
            <person name="Liolios K."/>
            <person name="Pagani I."/>
            <person name="Ivanova N."/>
            <person name="Huntemann M."/>
            <person name="Mavromatis K."/>
            <person name="Mikhailova N."/>
            <person name="Pati A."/>
            <person name="Chen A."/>
            <person name="Palaniappan K."/>
            <person name="Land M."/>
            <person name="Hauser L."/>
            <person name="Brambilla E.M."/>
            <person name="Rohde M."/>
            <person name="Mwirichia R."/>
            <person name="Sikorski J."/>
            <person name="Tindall B.J."/>
            <person name="Goker M."/>
            <person name="Bristow J."/>
            <person name="Eisen J.A."/>
            <person name="Markowitz V."/>
            <person name="Hugenholtz P."/>
            <person name="Klenk H.P."/>
            <person name="Kyrpides N.C."/>
        </authorList>
    </citation>
    <scope>NUCLEOTIDE SEQUENCE [LARGE SCALE GENOMIC DNA]</scope>
    <source>
        <strain evidence="4">DSM 16823 / RW262 / RW262</strain>
    </source>
</reference>
<keyword evidence="2 3" id="KW-0449">Lipoprotein</keyword>
<keyword evidence="2" id="KW-1134">Transmembrane beta strand</keyword>
<keyword evidence="4" id="KW-1185">Reference proteome</keyword>
<dbReference type="InterPro" id="IPR010131">
    <property type="entry name" value="MdtP/NodT-like"/>
</dbReference>
<dbReference type="NCBIfam" id="TIGR01845">
    <property type="entry name" value="outer_NodT"/>
    <property type="match status" value="1"/>
</dbReference>
<dbReference type="STRING" id="755732.Fluta_0393"/>
<dbReference type="GO" id="GO:0005886">
    <property type="term" value="C:plasma membrane"/>
    <property type="evidence" value="ECO:0007669"/>
    <property type="project" value="UniProtKB-SubCell"/>
</dbReference>
<comment type="subcellular location">
    <subcellularLocation>
        <location evidence="2">Cell membrane</location>
        <topology evidence="2">Lipid-anchor</topology>
    </subcellularLocation>
</comment>
<evidence type="ECO:0000256" key="2">
    <source>
        <dbReference type="RuleBase" id="RU362097"/>
    </source>
</evidence>
<dbReference type="Pfam" id="PF02321">
    <property type="entry name" value="OEP"/>
    <property type="match status" value="2"/>
</dbReference>
<evidence type="ECO:0000256" key="1">
    <source>
        <dbReference type="ARBA" id="ARBA00007613"/>
    </source>
</evidence>
<dbReference type="GO" id="GO:0015562">
    <property type="term" value="F:efflux transmembrane transporter activity"/>
    <property type="evidence" value="ECO:0007669"/>
    <property type="project" value="InterPro"/>
</dbReference>
<proteinExistence type="inferred from homology"/>
<dbReference type="Gene3D" id="1.20.1600.10">
    <property type="entry name" value="Outer membrane efflux proteins (OEP)"/>
    <property type="match status" value="1"/>
</dbReference>
<dbReference type="PANTHER" id="PTHR30203:SF33">
    <property type="entry name" value="BLR4455 PROTEIN"/>
    <property type="match status" value="1"/>
</dbReference>
<gene>
    <name evidence="3" type="ordered locus">Fluta_0393</name>
</gene>
<keyword evidence="2" id="KW-0812">Transmembrane</keyword>
<dbReference type="HOGENOM" id="CLU_012817_13_3_10"/>
<reference evidence="4" key="2">
    <citation type="submission" date="2011-02" db="EMBL/GenBank/DDBJ databases">
        <title>The complete genome of Fluviicola taffensis DSM 16823.</title>
        <authorList>
            <consortium name="US DOE Joint Genome Institute (JGI-PGF)"/>
            <person name="Lucas S."/>
            <person name="Copeland A."/>
            <person name="Lapidus A."/>
            <person name="Bruce D."/>
            <person name="Goodwin L."/>
            <person name="Pitluck S."/>
            <person name="Kyrpides N."/>
            <person name="Mavromatis K."/>
            <person name="Ivanova N."/>
            <person name="Mikhailova N."/>
            <person name="Pagani I."/>
            <person name="Chertkov O."/>
            <person name="Detter J.C."/>
            <person name="Han C."/>
            <person name="Tapia R."/>
            <person name="Land M."/>
            <person name="Hauser L."/>
            <person name="Markowitz V."/>
            <person name="Cheng J.-F."/>
            <person name="Hugenholtz P."/>
            <person name="Woyke T."/>
            <person name="Wu D."/>
            <person name="Tindall B."/>
            <person name="Pomrenke H.G."/>
            <person name="Brambilla E."/>
            <person name="Klenk H.-P."/>
            <person name="Eisen J.A."/>
        </authorList>
    </citation>
    <scope>NUCLEOTIDE SEQUENCE [LARGE SCALE GENOMIC DNA]</scope>
    <source>
        <strain evidence="4">DSM 16823 / RW262 / RW262</strain>
    </source>
</reference>